<dbReference type="InterPro" id="IPR036322">
    <property type="entry name" value="WD40_repeat_dom_sf"/>
</dbReference>
<feature type="region of interest" description="Disordered" evidence="1">
    <location>
        <begin position="604"/>
        <end position="627"/>
    </location>
</feature>
<protein>
    <submittedName>
        <fullName evidence="2">Uncharacterized protein</fullName>
    </submittedName>
</protein>
<gene>
    <name evidence="2" type="ORF">HETSPECPRED_000321</name>
</gene>
<organism evidence="2 3">
    <name type="scientific">Heterodermia speciosa</name>
    <dbReference type="NCBI Taxonomy" id="116794"/>
    <lineage>
        <taxon>Eukaryota</taxon>
        <taxon>Fungi</taxon>
        <taxon>Dikarya</taxon>
        <taxon>Ascomycota</taxon>
        <taxon>Pezizomycotina</taxon>
        <taxon>Lecanoromycetes</taxon>
        <taxon>OSLEUM clade</taxon>
        <taxon>Lecanoromycetidae</taxon>
        <taxon>Caliciales</taxon>
        <taxon>Physciaceae</taxon>
        <taxon>Heterodermia</taxon>
    </lineage>
</organism>
<evidence type="ECO:0000256" key="1">
    <source>
        <dbReference type="SAM" id="MobiDB-lite"/>
    </source>
</evidence>
<feature type="region of interest" description="Disordered" evidence="1">
    <location>
        <begin position="396"/>
        <end position="448"/>
    </location>
</feature>
<dbReference type="OrthoDB" id="5591786at2759"/>
<dbReference type="SUPFAM" id="SSF50978">
    <property type="entry name" value="WD40 repeat-like"/>
    <property type="match status" value="1"/>
</dbReference>
<comment type="caution">
    <text evidence="2">The sequence shown here is derived from an EMBL/GenBank/DDBJ whole genome shotgun (WGS) entry which is preliminary data.</text>
</comment>
<dbReference type="Pfam" id="PF08728">
    <property type="entry name" value="CRT10"/>
    <property type="match status" value="1"/>
</dbReference>
<name>A0A8H3EYZ3_9LECA</name>
<keyword evidence="3" id="KW-1185">Reference proteome</keyword>
<accession>A0A8H3EYZ3</accession>
<dbReference type="EMBL" id="CAJPDS010000010">
    <property type="protein sequence ID" value="CAF9911391.1"/>
    <property type="molecule type" value="Genomic_DNA"/>
</dbReference>
<sequence>MEEEDTLHSIRVDVSICSEQDGNARFPRSSLDDDNGRPPVSYYRNNLTALSQRYNYLFIAYSSEIRIYQPEFPTQNVPRTAILTFELPHSGHKLRGYIDPTDAHAINHIIVGDIGNQETLLAACDDGDVVAISTRLIHRAAQRNIAVAQGVDDLPADDVRAFFTGNVGASAWGLAIHKEARLFAVSANTHHIMIFAFALGARPGEDSTSGSEEDVFDEALDDLTQNADWNILNGRPAPGQRASQNLQIVLRGHRTNIPNITFCNIDADTEGKYLISTDIENCNYIWDIWQQKPICTFPFTESLRYTINDSEAGSERRGWGVACLDPLTFRLTQTRSQTFGMKNPHKRKVLGDEYDVTPSIEHVPDSSRYHPAMSEIRPVPGLRNARTQAYEDLPSLLGGMEDEDDEDALEDGSDDEGVDAESPQAQVASLTTASPDPPQPLTQREPISGEWTNVIPSLFENDHRTGPRHSASTATTTLSPYPSFKLPFQILHTSEHNIYAFLNHGGTRVVCQNALQQKVPPRLRMLTTFDRLNMIHQIPELGVVIVGSAVGRVALLTMTKLNRVDSKLSGFHIDWILPFKKQEIKGARPEAPLMGIAVSPVQGQADSGEITDDDCSSPDAGHQAPRPGTRRYRIMLVYAEHTILCYEIQRPIYGTGYEVNDRTIIL</sequence>
<evidence type="ECO:0000313" key="2">
    <source>
        <dbReference type="EMBL" id="CAF9911391.1"/>
    </source>
</evidence>
<evidence type="ECO:0000313" key="3">
    <source>
        <dbReference type="Proteomes" id="UP000664521"/>
    </source>
</evidence>
<proteinExistence type="predicted"/>
<dbReference type="Proteomes" id="UP000664521">
    <property type="component" value="Unassembled WGS sequence"/>
</dbReference>
<feature type="compositionally biased region" description="Acidic residues" evidence="1">
    <location>
        <begin position="400"/>
        <end position="419"/>
    </location>
</feature>
<dbReference type="AlphaFoldDB" id="A0A8H3EYZ3"/>
<reference evidence="2" key="1">
    <citation type="submission" date="2021-03" db="EMBL/GenBank/DDBJ databases">
        <authorList>
            <person name="Tagirdzhanova G."/>
        </authorList>
    </citation>
    <scope>NUCLEOTIDE SEQUENCE</scope>
</reference>
<feature type="compositionally biased region" description="Polar residues" evidence="1">
    <location>
        <begin position="423"/>
        <end position="434"/>
    </location>
</feature>
<dbReference type="InterPro" id="IPR014839">
    <property type="entry name" value="Crt10"/>
</dbReference>